<evidence type="ECO:0000313" key="5">
    <source>
        <dbReference type="Proteomes" id="UP000022611"/>
    </source>
</evidence>
<dbReference type="InterPro" id="IPR025392">
    <property type="entry name" value="DUF4124"/>
</dbReference>
<dbReference type="AlphaFoldDB" id="A0A010S3W2"/>
<dbReference type="HOGENOM" id="CLU_108835_3_1_6"/>
<feature type="chain" id="PRO_5001456361" evidence="2">
    <location>
        <begin position="21"/>
        <end position="140"/>
    </location>
</feature>
<dbReference type="PATRIC" id="fig|1042209.11.peg.2046"/>
<evidence type="ECO:0000256" key="1">
    <source>
        <dbReference type="SAM" id="MobiDB-lite"/>
    </source>
</evidence>
<feature type="region of interest" description="Disordered" evidence="1">
    <location>
        <begin position="104"/>
        <end position="140"/>
    </location>
</feature>
<dbReference type="RefSeq" id="WP_019691685.1">
    <property type="nucleotide sequence ID" value="NZ_AFOY02000008.1"/>
</dbReference>
<organism evidence="4 5">
    <name type="scientific">Pseudomonas fluorescens HK44</name>
    <dbReference type="NCBI Taxonomy" id="1042209"/>
    <lineage>
        <taxon>Bacteria</taxon>
        <taxon>Pseudomonadati</taxon>
        <taxon>Pseudomonadota</taxon>
        <taxon>Gammaproteobacteria</taxon>
        <taxon>Pseudomonadales</taxon>
        <taxon>Pseudomonadaceae</taxon>
        <taxon>Pseudomonas</taxon>
    </lineage>
</organism>
<feature type="signal peptide" evidence="2">
    <location>
        <begin position="1"/>
        <end position="20"/>
    </location>
</feature>
<dbReference type="OrthoDB" id="7068596at2"/>
<dbReference type="GO" id="GO:0016740">
    <property type="term" value="F:transferase activity"/>
    <property type="evidence" value="ECO:0007669"/>
    <property type="project" value="UniProtKB-KW"/>
</dbReference>
<dbReference type="EMBL" id="AFOY02000008">
    <property type="protein sequence ID" value="EXF95344.1"/>
    <property type="molecule type" value="Genomic_DNA"/>
</dbReference>
<name>A0A010S3W2_PSEFL</name>
<proteinExistence type="predicted"/>
<reference evidence="4 5" key="1">
    <citation type="journal article" date="2011" name="J. Bacteriol.">
        <title>Draft genome sequence of the polycyclic aromatic hydrocarbon-degrading, genetically engineered bioluminescent bioreporter Pseudomonas fluorescens HK44.</title>
        <authorList>
            <person name="Chauhan A."/>
            <person name="Layton A.C."/>
            <person name="Williams D.E."/>
            <person name="Smartt A.E."/>
            <person name="Ripp S."/>
            <person name="Karpinets T.V."/>
            <person name="Brown S.D."/>
            <person name="Sayler G.S."/>
        </authorList>
    </citation>
    <scope>NUCLEOTIDE SEQUENCE [LARGE SCALE GENOMIC DNA]</scope>
    <source>
        <strain evidence="4 5">HK44</strain>
    </source>
</reference>
<comment type="caution">
    <text evidence="4">The sequence shown here is derived from an EMBL/GenBank/DDBJ whole genome shotgun (WGS) entry which is preliminary data.</text>
</comment>
<evidence type="ECO:0000259" key="3">
    <source>
        <dbReference type="Pfam" id="PF13511"/>
    </source>
</evidence>
<protein>
    <submittedName>
        <fullName evidence="4">Glycosyltransferase</fullName>
    </submittedName>
</protein>
<feature type="domain" description="DUF4124" evidence="3">
    <location>
        <begin position="10"/>
        <end position="62"/>
    </location>
</feature>
<evidence type="ECO:0000256" key="2">
    <source>
        <dbReference type="SAM" id="SignalP"/>
    </source>
</evidence>
<accession>A0A010S3W2</accession>
<keyword evidence="4" id="KW-0808">Transferase</keyword>
<feature type="compositionally biased region" description="Basic and acidic residues" evidence="1">
    <location>
        <begin position="107"/>
        <end position="140"/>
    </location>
</feature>
<evidence type="ECO:0000313" key="4">
    <source>
        <dbReference type="EMBL" id="EXF95344.1"/>
    </source>
</evidence>
<keyword evidence="2" id="KW-0732">Signal</keyword>
<gene>
    <name evidence="4" type="ORF">HK44_027375</name>
</gene>
<dbReference type="Pfam" id="PF13511">
    <property type="entry name" value="DUF4124"/>
    <property type="match status" value="1"/>
</dbReference>
<dbReference type="eggNOG" id="ENOG50339YA">
    <property type="taxonomic scope" value="Bacteria"/>
</dbReference>
<sequence length="140" mass="15717">MRIHFFTASLLISLSPLCMAGPIYKWIDDQGVTHFDAQPPQGQEASTVVKPALPAGKPTAPPHSSAIGDQQVIDSTVKKQVAEQQAQLKTFCEQARTNLAHLQNNPRLREEVDGEMRRLTDQQRQERITETQKQIKDNCQ</sequence>
<dbReference type="Proteomes" id="UP000022611">
    <property type="component" value="Unassembled WGS sequence"/>
</dbReference>